<reference evidence="1 3" key="1">
    <citation type="submission" date="2015-05" db="EMBL/GenBank/DDBJ databases">
        <authorList>
            <person name="Rovetto F."/>
            <person name="Cocolin L."/>
            <person name="Illeghems K."/>
            <person name="Van Nieuwerburgh F."/>
            <person name="Houf K."/>
        </authorList>
    </citation>
    <scope>NUCLEOTIDE SEQUENCE [LARGE SCALE GENOMIC DNA]</scope>
    <source>
        <strain evidence="1 3">117434</strain>
    </source>
</reference>
<reference evidence="2 4" key="2">
    <citation type="submission" date="2019-09" db="EMBL/GenBank/DDBJ databases">
        <title>Complete genome sequencing of four Arcobacter species reveals a diverse suite of mobile elements.</title>
        <authorList>
            <person name="Miller W.G."/>
            <person name="Yee E."/>
            <person name="Bono J.L."/>
        </authorList>
    </citation>
    <scope>NUCLEOTIDE SEQUENCE [LARGE SCALE GENOMIC DNA]</scope>
    <source>
        <strain evidence="2 4">CCUG 56899</strain>
    </source>
</reference>
<dbReference type="KEGG" id="apoc:APORC_2015"/>
<evidence type="ECO:0000313" key="1">
    <source>
        <dbReference type="EMBL" id="OCL92469.1"/>
    </source>
</evidence>
<dbReference type="AlphaFoldDB" id="A0A1C0AXU7"/>
<dbReference type="EMBL" id="CP036246">
    <property type="protein sequence ID" value="QEP41570.1"/>
    <property type="molecule type" value="Genomic_DNA"/>
</dbReference>
<keyword evidence="3" id="KW-1185">Reference proteome</keyword>
<sequence>MVFIISGCSLKEPLISSNSATILFKTPTIKFHDKGFIYKYKNYTQLQVFTTGKVIFDVKIYNNEICTGTFKCMSLKEFNKNNLSSTYEDNFIKQLFDENNKISYFKDSKNGILIKINRD</sequence>
<evidence type="ECO:0000313" key="3">
    <source>
        <dbReference type="Proteomes" id="UP000093159"/>
    </source>
</evidence>
<dbReference type="Proteomes" id="UP000322644">
    <property type="component" value="Chromosome"/>
</dbReference>
<dbReference type="Proteomes" id="UP000093159">
    <property type="component" value="Unassembled WGS sequence"/>
</dbReference>
<evidence type="ECO:0000313" key="2">
    <source>
        <dbReference type="EMBL" id="QEP41570.1"/>
    </source>
</evidence>
<dbReference type="EMBL" id="LDIR01000001">
    <property type="protein sequence ID" value="OCL92469.1"/>
    <property type="molecule type" value="Genomic_DNA"/>
</dbReference>
<accession>A0A1C0AXU7</accession>
<evidence type="ECO:0000313" key="4">
    <source>
        <dbReference type="Proteomes" id="UP000322644"/>
    </source>
</evidence>
<dbReference type="RefSeq" id="WP_225351759.1">
    <property type="nucleotide sequence ID" value="NZ_CP036246.2"/>
</dbReference>
<reference evidence="2 4" key="3">
    <citation type="submission" date="2019-09" db="EMBL/GenBank/DDBJ databases">
        <title>Taxonomic note: a critical rebuttal of the proposed division of the genus Arcobacter into six genera, emended descriptions of Arcobacter anaerophilus and the genus Arcobacter, and an assessment of genus-level boundaries for Epsilonproteobacteria using in silico genomic comparator tools.</title>
        <authorList>
            <person name="On S.L.W."/>
            <person name="Miller W.G."/>
            <person name="Biggs P."/>
            <person name="Cornelius A."/>
            <person name="Vandamme P."/>
        </authorList>
    </citation>
    <scope>NUCLEOTIDE SEQUENCE [LARGE SCALE GENOMIC DNA]</scope>
    <source>
        <strain evidence="2 4">CCUG 56899</strain>
    </source>
</reference>
<gene>
    <name evidence="1" type="ORF">AAX28_00001</name>
    <name evidence="2" type="ORF">APORC_2015</name>
</gene>
<name>A0A1C0AXU7_9BACT</name>
<proteinExistence type="predicted"/>
<protein>
    <submittedName>
        <fullName evidence="2">Uncharacterized protein</fullName>
    </submittedName>
</protein>
<organism evidence="2 4">
    <name type="scientific">Arcobacter porcinus</name>
    <dbReference type="NCBI Taxonomy" id="1935204"/>
    <lineage>
        <taxon>Bacteria</taxon>
        <taxon>Pseudomonadati</taxon>
        <taxon>Campylobacterota</taxon>
        <taxon>Epsilonproteobacteria</taxon>
        <taxon>Campylobacterales</taxon>
        <taxon>Arcobacteraceae</taxon>
        <taxon>Arcobacter</taxon>
    </lineage>
</organism>